<reference evidence="1 2" key="2">
    <citation type="journal article" date="2016" name="Genome Announc.">
        <title>Draft Genome Sequence of Oceanobacillus picturae Heshi-B3, Isolated from Fermented Rice Bran in a Traditional Japanese Seafood Dish.</title>
        <authorList>
            <person name="Akuzawa S."/>
            <person name="Nagaoka J."/>
            <person name="Kanekatsu M."/>
            <person name="Kanesaki Y."/>
            <person name="Suzuki T."/>
        </authorList>
    </citation>
    <scope>NUCLEOTIDE SEQUENCE [LARGE SCALE GENOMIC DNA]</scope>
    <source>
        <strain evidence="1 2">Heshi-B3</strain>
    </source>
</reference>
<proteinExistence type="predicted"/>
<evidence type="ECO:0000313" key="1">
    <source>
        <dbReference type="EMBL" id="GAQ19122.1"/>
    </source>
</evidence>
<dbReference type="EMBL" id="BBXV01000040">
    <property type="protein sequence ID" value="GAQ19122.1"/>
    <property type="molecule type" value="Genomic_DNA"/>
</dbReference>
<protein>
    <submittedName>
        <fullName evidence="1">Hemolysin</fullName>
    </submittedName>
</protein>
<organism evidence="1 2">
    <name type="scientific">Oceanobacillus picturae</name>
    <dbReference type="NCBI Taxonomy" id="171693"/>
    <lineage>
        <taxon>Bacteria</taxon>
        <taxon>Bacillati</taxon>
        <taxon>Bacillota</taxon>
        <taxon>Bacilli</taxon>
        <taxon>Bacillales</taxon>
        <taxon>Bacillaceae</taxon>
        <taxon>Oceanobacillus</taxon>
    </lineage>
</organism>
<comment type="caution">
    <text evidence="1">The sequence shown here is derived from an EMBL/GenBank/DDBJ whole genome shotgun (WGS) entry which is preliminary data.</text>
</comment>
<sequence length="66" mass="7673">MDYVVSRGCKTFKKDKPEENDHTTISGLIINTNSTYFTFSKLNILKLRFKEEYNVAYCQANNGIMK</sequence>
<dbReference type="AlphaFoldDB" id="A0A0U9H8Z5"/>
<name>A0A0U9H8Z5_9BACI</name>
<evidence type="ECO:0000313" key="2">
    <source>
        <dbReference type="Proteomes" id="UP000052946"/>
    </source>
</evidence>
<reference evidence="2" key="1">
    <citation type="submission" date="2015-07" db="EMBL/GenBank/DDBJ databases">
        <title>Draft Genome Sequence of Oceanobacillus picturae Heshi-B3 that Was Isolated from Fermented Rice Bran with Aging Salted Mackerel, Which Was Named Heshiko as Traditional Fermented Seafood in Japan.</title>
        <authorList>
            <person name="Akuzawa S."/>
            <person name="Nakagawa J."/>
            <person name="Kanekatsu T."/>
            <person name="Kanesaki Y."/>
            <person name="Suzuki T."/>
        </authorList>
    </citation>
    <scope>NUCLEOTIDE SEQUENCE [LARGE SCALE GENOMIC DNA]</scope>
    <source>
        <strain evidence="2">Heshi-B3</strain>
    </source>
</reference>
<dbReference type="Proteomes" id="UP000052946">
    <property type="component" value="Unassembled WGS sequence"/>
</dbReference>
<gene>
    <name evidence="1" type="ORF">OPHB3_3081</name>
</gene>
<accession>A0A0U9H8Z5</accession>